<dbReference type="SMART" id="SM00842">
    <property type="entry name" value="FtsA"/>
    <property type="match status" value="1"/>
</dbReference>
<feature type="compositionally biased region" description="Acidic residues" evidence="7">
    <location>
        <begin position="419"/>
        <end position="433"/>
    </location>
</feature>
<proteinExistence type="inferred from homology"/>
<evidence type="ECO:0000256" key="5">
    <source>
        <dbReference type="HAMAP-Rule" id="MF_02033"/>
    </source>
</evidence>
<comment type="subcellular location">
    <subcellularLocation>
        <location evidence="5">Cell membrane</location>
        <topology evidence="5">Peripheral membrane protein</topology>
        <orientation evidence="5">Cytoplasmic side</orientation>
    </subcellularLocation>
    <text evidence="5">Localizes to the Z ring in an FtsZ-dependent manner. Targeted to the membrane through a conserved C-terminal amphipathic helix.</text>
</comment>
<comment type="subunit">
    <text evidence="5">Self-interacts. Interacts with FtsZ.</text>
</comment>
<comment type="similarity">
    <text evidence="5 6">Belongs to the FtsA/MreB family.</text>
</comment>
<evidence type="ECO:0000256" key="4">
    <source>
        <dbReference type="ARBA" id="ARBA00023306"/>
    </source>
</evidence>
<dbReference type="GO" id="GO:0032153">
    <property type="term" value="C:cell division site"/>
    <property type="evidence" value="ECO:0007669"/>
    <property type="project" value="UniProtKB-UniRule"/>
</dbReference>
<dbReference type="Gene3D" id="3.30.420.40">
    <property type="match status" value="2"/>
</dbReference>
<evidence type="ECO:0000259" key="8">
    <source>
        <dbReference type="SMART" id="SM00842"/>
    </source>
</evidence>
<dbReference type="NCBIfam" id="TIGR01174">
    <property type="entry name" value="ftsA"/>
    <property type="match status" value="1"/>
</dbReference>
<dbReference type="PANTHER" id="PTHR32432">
    <property type="entry name" value="CELL DIVISION PROTEIN FTSA-RELATED"/>
    <property type="match status" value="1"/>
</dbReference>
<keyword evidence="4 5" id="KW-0131">Cell cycle</keyword>
<accession>A0A2V3PV53</accession>
<dbReference type="InterPro" id="IPR043129">
    <property type="entry name" value="ATPase_NBD"/>
</dbReference>
<gene>
    <name evidence="5" type="primary">ftsA</name>
    <name evidence="9" type="ORF">CLV62_102196</name>
</gene>
<feature type="compositionally biased region" description="Polar residues" evidence="7">
    <location>
        <begin position="393"/>
        <end position="410"/>
    </location>
</feature>
<dbReference type="OrthoDB" id="9768127at2"/>
<dbReference type="InterPro" id="IPR050696">
    <property type="entry name" value="FtsA/MreB"/>
</dbReference>
<dbReference type="InterPro" id="IPR003494">
    <property type="entry name" value="SHS2_FtsA"/>
</dbReference>
<dbReference type="RefSeq" id="WP_110309446.1">
    <property type="nucleotide sequence ID" value="NZ_QICL01000002.1"/>
</dbReference>
<evidence type="ECO:0000313" key="9">
    <source>
        <dbReference type="EMBL" id="PXV68164.1"/>
    </source>
</evidence>
<dbReference type="PIRSF" id="PIRSF003101">
    <property type="entry name" value="FtsA"/>
    <property type="match status" value="1"/>
</dbReference>
<evidence type="ECO:0000256" key="1">
    <source>
        <dbReference type="ARBA" id="ARBA00022475"/>
    </source>
</evidence>
<feature type="region of interest" description="Disordered" evidence="7">
    <location>
        <begin position="386"/>
        <end position="453"/>
    </location>
</feature>
<comment type="function">
    <text evidence="5 6">Cell division protein that is involved in the assembly of the Z ring. May serve as a membrane anchor for the Z ring.</text>
</comment>
<protein>
    <recommendedName>
        <fullName evidence="5 6">Cell division protein FtsA</fullName>
    </recommendedName>
</protein>
<evidence type="ECO:0000256" key="3">
    <source>
        <dbReference type="ARBA" id="ARBA00023136"/>
    </source>
</evidence>
<dbReference type="PANTHER" id="PTHR32432:SF4">
    <property type="entry name" value="CELL DIVISION PROTEIN FTSA"/>
    <property type="match status" value="1"/>
</dbReference>
<feature type="domain" description="SHS2" evidence="8">
    <location>
        <begin position="7"/>
        <end position="194"/>
    </location>
</feature>
<dbReference type="Proteomes" id="UP000247973">
    <property type="component" value="Unassembled WGS sequence"/>
</dbReference>
<evidence type="ECO:0000313" key="10">
    <source>
        <dbReference type="Proteomes" id="UP000247973"/>
    </source>
</evidence>
<evidence type="ECO:0000256" key="2">
    <source>
        <dbReference type="ARBA" id="ARBA00022618"/>
    </source>
</evidence>
<dbReference type="GO" id="GO:0043093">
    <property type="term" value="P:FtsZ-dependent cytokinesis"/>
    <property type="evidence" value="ECO:0007669"/>
    <property type="project" value="UniProtKB-UniRule"/>
</dbReference>
<dbReference type="SUPFAM" id="SSF53067">
    <property type="entry name" value="Actin-like ATPase domain"/>
    <property type="match status" value="2"/>
</dbReference>
<dbReference type="AlphaFoldDB" id="A0A2V3PV53"/>
<evidence type="ECO:0000256" key="7">
    <source>
        <dbReference type="SAM" id="MobiDB-lite"/>
    </source>
</evidence>
<reference evidence="9 10" key="1">
    <citation type="submission" date="2018-03" db="EMBL/GenBank/DDBJ databases">
        <title>Genomic Encyclopedia of Archaeal and Bacterial Type Strains, Phase II (KMG-II): from individual species to whole genera.</title>
        <authorList>
            <person name="Goeker M."/>
        </authorList>
    </citation>
    <scope>NUCLEOTIDE SEQUENCE [LARGE SCALE GENOMIC DNA]</scope>
    <source>
        <strain evidence="9 10">DSM 100214</strain>
    </source>
</reference>
<dbReference type="Pfam" id="PF14450">
    <property type="entry name" value="FtsA"/>
    <property type="match status" value="1"/>
</dbReference>
<dbReference type="EMBL" id="QICL01000002">
    <property type="protein sequence ID" value="PXV68164.1"/>
    <property type="molecule type" value="Genomic_DNA"/>
</dbReference>
<dbReference type="GO" id="GO:0009898">
    <property type="term" value="C:cytoplasmic side of plasma membrane"/>
    <property type="evidence" value="ECO:0007669"/>
    <property type="project" value="UniProtKB-UniRule"/>
</dbReference>
<name>A0A2V3PV53_9BACT</name>
<evidence type="ECO:0000256" key="6">
    <source>
        <dbReference type="PIRNR" id="PIRNR003101"/>
    </source>
</evidence>
<comment type="caution">
    <text evidence="9">The sequence shown here is derived from an EMBL/GenBank/DDBJ whole genome shotgun (WGS) entry which is preliminary data.</text>
</comment>
<keyword evidence="3 5" id="KW-0472">Membrane</keyword>
<dbReference type="HAMAP" id="MF_02033">
    <property type="entry name" value="FtsA"/>
    <property type="match status" value="1"/>
</dbReference>
<dbReference type="InterPro" id="IPR020823">
    <property type="entry name" value="Cell_div_FtsA"/>
</dbReference>
<keyword evidence="10" id="KW-1185">Reference proteome</keyword>
<organism evidence="9 10">
    <name type="scientific">Dysgonomonas alginatilytica</name>
    <dbReference type="NCBI Taxonomy" id="1605892"/>
    <lineage>
        <taxon>Bacteria</taxon>
        <taxon>Pseudomonadati</taxon>
        <taxon>Bacteroidota</taxon>
        <taxon>Bacteroidia</taxon>
        <taxon>Bacteroidales</taxon>
        <taxon>Dysgonomonadaceae</taxon>
        <taxon>Dysgonomonas</taxon>
    </lineage>
</organism>
<keyword evidence="2 5" id="KW-0132">Cell division</keyword>
<sequence>MEQSGFIVGIDLGTSKIVGLLGRKNEQGVISILASESIPSDNCVKHGVVYNIDEAAGKIKKLVNLLENKSGRKIGKIYVSVAGKSLRAIEYTLTKDLIDESEVSFAVIDQMEQQARQNKPDFLTNYSVVAPEIFLDGHPEDDPIGKTATLVEGRYRLIVGRPNIKSNLIKCITEKNQLDIAGFIVGPVAAGAIVLDETDKQAGCALIDFGAGTTTLSIYKEGLLRYMAVIPFGGRTISKDVKELGFIDTAAESYKIKYGRVGKDKNKQATSSSNSEVDVKEMNKVIQLREEEIILNILNQIKESGYAGKLDAGIIIVGGASQLTGLPEFLEEKAQMPVKKGAAKRLYINNAADLLQNPAYAQCLGLLLFANENCEKVEAPKVDYINRPRPLDSAQSGSYSEATERNQNSSAHHEQPPVDNDDDEEYEDEEPEYEERSRKGKKVKDKKSPGLFDFFGKIQNLGGTMFKDED</sequence>
<keyword evidence="1 5" id="KW-1003">Cell membrane</keyword>